<dbReference type="SUPFAM" id="SSF50465">
    <property type="entry name" value="EF-Tu/eEF-1alpha/eIF2-gamma C-terminal domain"/>
    <property type="match status" value="1"/>
</dbReference>
<protein>
    <recommendedName>
        <fullName evidence="6">Translation elongation factor EFTu/EF1A C-terminal domain-containing protein</fullName>
    </recommendedName>
</protein>
<dbReference type="Gene3D" id="2.40.30.10">
    <property type="entry name" value="Translation factors"/>
    <property type="match status" value="1"/>
</dbReference>
<feature type="signal peptide" evidence="3">
    <location>
        <begin position="1"/>
        <end position="20"/>
    </location>
</feature>
<evidence type="ECO:0000313" key="4">
    <source>
        <dbReference type="EMBL" id="MDH5821827.1"/>
    </source>
</evidence>
<sequence length="128" mass="13378">MRKMFALTAATGLFACTAAAADDRMRGYGVGEEIPVTLTLHTSNGEPRGRQTPIYSKYRPTVRFAGGPGIVCSVTIPAEVRSIAPGQTAEASLGCQEAVTVRQAATGFVMIEGSREVGVGQVRLPPAP</sequence>
<comment type="caution">
    <text evidence="4">The sequence shown here is derived from an EMBL/GenBank/DDBJ whole genome shotgun (WGS) entry which is preliminary data.</text>
</comment>
<evidence type="ECO:0000313" key="5">
    <source>
        <dbReference type="Proteomes" id="UP001156940"/>
    </source>
</evidence>
<keyword evidence="1" id="KW-0547">Nucleotide-binding</keyword>
<feature type="chain" id="PRO_5046076295" description="Translation elongation factor EFTu/EF1A C-terminal domain-containing protein" evidence="3">
    <location>
        <begin position="21"/>
        <end position="128"/>
    </location>
</feature>
<name>A0ABT6J5L6_9GAMM</name>
<dbReference type="Proteomes" id="UP001156940">
    <property type="component" value="Unassembled WGS sequence"/>
</dbReference>
<keyword evidence="2" id="KW-0342">GTP-binding</keyword>
<evidence type="ECO:0008006" key="6">
    <source>
        <dbReference type="Google" id="ProtNLM"/>
    </source>
</evidence>
<evidence type="ECO:0000256" key="1">
    <source>
        <dbReference type="ARBA" id="ARBA00022741"/>
    </source>
</evidence>
<reference evidence="4 5" key="1">
    <citation type="submission" date="2023-04" db="EMBL/GenBank/DDBJ databases">
        <title>Luteimonas endophyticus RD2P54.</title>
        <authorList>
            <person name="Sun J.-Q."/>
        </authorList>
    </citation>
    <scope>NUCLEOTIDE SEQUENCE [LARGE SCALE GENOMIC DNA]</scope>
    <source>
        <strain evidence="4 5">RD2P54</strain>
    </source>
</reference>
<keyword evidence="3" id="KW-0732">Signal</keyword>
<dbReference type="InterPro" id="IPR009001">
    <property type="entry name" value="Transl_elong_EF1A/Init_IF2_C"/>
</dbReference>
<organism evidence="4 5">
    <name type="scientific">Luteimonas endophytica</name>
    <dbReference type="NCBI Taxonomy" id="3042023"/>
    <lineage>
        <taxon>Bacteria</taxon>
        <taxon>Pseudomonadati</taxon>
        <taxon>Pseudomonadota</taxon>
        <taxon>Gammaproteobacteria</taxon>
        <taxon>Lysobacterales</taxon>
        <taxon>Lysobacteraceae</taxon>
        <taxon>Luteimonas</taxon>
    </lineage>
</organism>
<accession>A0ABT6J5L6</accession>
<gene>
    <name evidence="4" type="ORF">QFW77_02300</name>
</gene>
<proteinExistence type="predicted"/>
<dbReference type="RefSeq" id="WP_280572612.1">
    <property type="nucleotide sequence ID" value="NZ_JARXRM010000012.1"/>
</dbReference>
<dbReference type="EMBL" id="JARXRM010000012">
    <property type="protein sequence ID" value="MDH5821827.1"/>
    <property type="molecule type" value="Genomic_DNA"/>
</dbReference>
<evidence type="ECO:0000256" key="2">
    <source>
        <dbReference type="ARBA" id="ARBA00023134"/>
    </source>
</evidence>
<evidence type="ECO:0000256" key="3">
    <source>
        <dbReference type="SAM" id="SignalP"/>
    </source>
</evidence>
<keyword evidence="5" id="KW-1185">Reference proteome</keyword>
<dbReference type="PROSITE" id="PS51257">
    <property type="entry name" value="PROKAR_LIPOPROTEIN"/>
    <property type="match status" value="1"/>
</dbReference>